<dbReference type="InterPro" id="IPR025504">
    <property type="entry name" value="GLUCM_C"/>
</dbReference>
<accession>A0A934N5U7</accession>
<sequence>MSEPDGEQLAESASVLVEECVGENLDQLATLDMRGDGVLRVLYTAAREIHNGPLTLAAARALSARVRSGDAVLMLTGFLAPKPFPETDGPIGSAVLAAALERACGAVPVFVAEPEVAATLGAALRAAGLNVTADLESSARVPHAAVVLTYPAGASGASGAAEAAAALAGQIRPAACLAVERPGANPKGQYHFAMGVNVTAGIAPLDFLFREVAGRGALTIGIGDFGNELGMGAIYDVIRAETPAGADCGCGCGAGTACATPADVTVLASVSDWGAYAVAACLAYLKRDQTVLVSGDVYHRICEDTVRSGAIDGPTRYATPSVDGIDHGFNAALLEVMRGAVRYPAASPRHSAIRLFRTGRMQAGG</sequence>
<comment type="caution">
    <text evidence="2">The sequence shown here is derived from an EMBL/GenBank/DDBJ whole genome shotgun (WGS) entry which is preliminary data.</text>
</comment>
<feature type="domain" description="D-glutamate cyclase-like C-terminal" evidence="1">
    <location>
        <begin position="53"/>
        <end position="336"/>
    </location>
</feature>
<gene>
    <name evidence="2" type="ORF">JF922_02665</name>
</gene>
<dbReference type="RefSeq" id="WP_338198842.1">
    <property type="nucleotide sequence ID" value="NZ_JAEKNR010000031.1"/>
</dbReference>
<evidence type="ECO:0000313" key="2">
    <source>
        <dbReference type="EMBL" id="MBJ7596976.1"/>
    </source>
</evidence>
<organism evidence="2 3">
    <name type="scientific">Candidatus Nephthysia bennettiae</name>
    <dbReference type="NCBI Taxonomy" id="3127016"/>
    <lineage>
        <taxon>Bacteria</taxon>
        <taxon>Bacillati</taxon>
        <taxon>Candidatus Dormiibacterota</taxon>
        <taxon>Candidatus Dormibacteria</taxon>
        <taxon>Candidatus Dormibacterales</taxon>
        <taxon>Candidatus Dormibacteraceae</taxon>
        <taxon>Candidatus Nephthysia</taxon>
    </lineage>
</organism>
<name>A0A934N5U7_9BACT</name>
<reference evidence="2" key="1">
    <citation type="submission" date="2020-10" db="EMBL/GenBank/DDBJ databases">
        <title>Ca. Dormibacterota MAGs.</title>
        <authorList>
            <person name="Montgomery K."/>
        </authorList>
    </citation>
    <scope>NUCLEOTIDE SEQUENCE [LARGE SCALE GENOMIC DNA]</scope>
    <source>
        <strain evidence="2">SC8812_S17_10</strain>
    </source>
</reference>
<proteinExistence type="predicted"/>
<dbReference type="PANTHER" id="PTHR32022">
    <property type="entry name" value="D-GLUTAMATE CYCLASE, MITOCHONDRIAL"/>
    <property type="match status" value="1"/>
</dbReference>
<dbReference type="EMBL" id="JAEKNR010000031">
    <property type="protein sequence ID" value="MBJ7596976.1"/>
    <property type="molecule type" value="Genomic_DNA"/>
</dbReference>
<dbReference type="PANTHER" id="PTHR32022:SF10">
    <property type="entry name" value="D-GLUTAMATE CYCLASE, MITOCHONDRIAL"/>
    <property type="match status" value="1"/>
</dbReference>
<protein>
    <submittedName>
        <fullName evidence="2">DUF4392 domain-containing protein</fullName>
    </submittedName>
</protein>
<dbReference type="AlphaFoldDB" id="A0A934N5U7"/>
<evidence type="ECO:0000259" key="1">
    <source>
        <dbReference type="Pfam" id="PF14336"/>
    </source>
</evidence>
<dbReference type="Gene3D" id="3.90.1640.20">
    <property type="entry name" value="TON_0340"/>
    <property type="match status" value="1"/>
</dbReference>
<dbReference type="Proteomes" id="UP000612893">
    <property type="component" value="Unassembled WGS sequence"/>
</dbReference>
<dbReference type="Pfam" id="PF14336">
    <property type="entry name" value="GLUCM-like_C"/>
    <property type="match status" value="1"/>
</dbReference>
<evidence type="ECO:0000313" key="3">
    <source>
        <dbReference type="Proteomes" id="UP000612893"/>
    </source>
</evidence>
<keyword evidence="3" id="KW-1185">Reference proteome</keyword>